<dbReference type="PANTHER" id="PTHR46211">
    <property type="entry name" value="GLYCEROPHOSPHORYL DIESTER PHOSPHODIESTERASE"/>
    <property type="match status" value="1"/>
</dbReference>
<dbReference type="Gene3D" id="3.20.20.190">
    <property type="entry name" value="Phosphatidylinositol (PI) phosphodiesterase"/>
    <property type="match status" value="1"/>
</dbReference>
<dbReference type="InterPro" id="IPR030395">
    <property type="entry name" value="GP_PDE_dom"/>
</dbReference>
<dbReference type="SUPFAM" id="SSF51695">
    <property type="entry name" value="PLC-like phosphodiesterases"/>
    <property type="match status" value="1"/>
</dbReference>
<dbReference type="PANTHER" id="PTHR46211:SF1">
    <property type="entry name" value="GLYCEROPHOSPHODIESTER PHOSPHODIESTERASE, CYTOPLASMIC"/>
    <property type="match status" value="1"/>
</dbReference>
<name>A0ABR7GHU5_9FIRM</name>
<feature type="domain" description="GP-PDE" evidence="1">
    <location>
        <begin position="5"/>
        <end position="241"/>
    </location>
</feature>
<protein>
    <submittedName>
        <fullName evidence="2">Glycerophosphodiester phosphodiesterase</fullName>
    </submittedName>
</protein>
<gene>
    <name evidence="2" type="ORF">H8R94_09590</name>
</gene>
<dbReference type="CDD" id="cd08563">
    <property type="entry name" value="GDPD_TtGDE_like"/>
    <property type="match status" value="1"/>
</dbReference>
<dbReference type="PROSITE" id="PS51704">
    <property type="entry name" value="GP_PDE"/>
    <property type="match status" value="1"/>
</dbReference>
<dbReference type="RefSeq" id="WP_118535286.1">
    <property type="nucleotide sequence ID" value="NZ_JACOPG010000003.1"/>
</dbReference>
<evidence type="ECO:0000259" key="1">
    <source>
        <dbReference type="PROSITE" id="PS51704"/>
    </source>
</evidence>
<keyword evidence="3" id="KW-1185">Reference proteome</keyword>
<sequence length="242" mass="27508">MSTKPLVWAHRGASGYAPENTLAAFQKAVDLGADGVELDIQLTKDDQIVVIHDETIDRTSDGKGWVKDYTLEELRAFNYNRTKPEYKHADIPTMREVFELLKPTGLFINIEIKTGVVFYEKIEEKILALTKEMGMEDRVCYSSFNHYTVTRIHELKPDAEVGFLYADGPIDMPSYGVKHGVNALHPALYNLQYDGFVKECKEKGLKLNVWTVNERPYMEMCCQYGVDAIITNYPDIAKEVVG</sequence>
<dbReference type="InterPro" id="IPR017946">
    <property type="entry name" value="PLC-like_Pdiesterase_TIM-brl"/>
</dbReference>
<dbReference type="EMBL" id="JACOPG010000003">
    <property type="protein sequence ID" value="MBC5686851.1"/>
    <property type="molecule type" value="Genomic_DNA"/>
</dbReference>
<evidence type="ECO:0000313" key="3">
    <source>
        <dbReference type="Proteomes" id="UP000643810"/>
    </source>
</evidence>
<dbReference type="Pfam" id="PF03009">
    <property type="entry name" value="GDPD"/>
    <property type="match status" value="1"/>
</dbReference>
<comment type="caution">
    <text evidence="2">The sequence shown here is derived from an EMBL/GenBank/DDBJ whole genome shotgun (WGS) entry which is preliminary data.</text>
</comment>
<accession>A0ABR7GHU5</accession>
<organism evidence="2 3">
    <name type="scientific">Roseburia lenta</name>
    <dbReference type="NCBI Taxonomy" id="2763061"/>
    <lineage>
        <taxon>Bacteria</taxon>
        <taxon>Bacillati</taxon>
        <taxon>Bacillota</taxon>
        <taxon>Clostridia</taxon>
        <taxon>Lachnospirales</taxon>
        <taxon>Lachnospiraceae</taxon>
        <taxon>Roseburia</taxon>
    </lineage>
</organism>
<proteinExistence type="predicted"/>
<reference evidence="2 3" key="1">
    <citation type="submission" date="2020-08" db="EMBL/GenBank/DDBJ databases">
        <title>Genome public.</title>
        <authorList>
            <person name="Liu C."/>
            <person name="Sun Q."/>
        </authorList>
    </citation>
    <scope>NUCLEOTIDE SEQUENCE [LARGE SCALE GENOMIC DNA]</scope>
    <source>
        <strain evidence="2 3">NSJ-9</strain>
    </source>
</reference>
<evidence type="ECO:0000313" key="2">
    <source>
        <dbReference type="EMBL" id="MBC5686851.1"/>
    </source>
</evidence>
<dbReference type="Proteomes" id="UP000643810">
    <property type="component" value="Unassembled WGS sequence"/>
</dbReference>